<accession>A0A2H3JI74</accession>
<name>A0A2H3JI74_WOLCO</name>
<proteinExistence type="predicted"/>
<dbReference type="OrthoDB" id="6109at2759"/>
<dbReference type="STRING" id="742152.A0A2H3JI74"/>
<protein>
    <recommendedName>
        <fullName evidence="1">RSE1/DDB1/CPSF1 C-terminal domain-containing protein</fullName>
    </recommendedName>
</protein>
<dbReference type="GO" id="GO:0003676">
    <property type="term" value="F:nucleic acid binding"/>
    <property type="evidence" value="ECO:0007669"/>
    <property type="project" value="InterPro"/>
</dbReference>
<dbReference type="GO" id="GO:0005634">
    <property type="term" value="C:nucleus"/>
    <property type="evidence" value="ECO:0007669"/>
    <property type="project" value="InterPro"/>
</dbReference>
<dbReference type="AlphaFoldDB" id="A0A2H3JI74"/>
<evidence type="ECO:0000313" key="3">
    <source>
        <dbReference type="Proteomes" id="UP000218811"/>
    </source>
</evidence>
<gene>
    <name evidence="2" type="ORF">WOLCODRAFT_119666</name>
</gene>
<dbReference type="Pfam" id="PF03178">
    <property type="entry name" value="CPSF_A"/>
    <property type="match status" value="1"/>
</dbReference>
<sequence length="127" mass="13947">MRPMISFPFCECSTLELISPEGWITIDGYEFAQNEFVTCLDCVTLESMSSESGGRDFIAVGTTVNRGEDLVVKGAVYIFQVVPDAGTGPKRLYCLKLKCRQGISYCAMWDEQLSGLIHGSKDLCASV</sequence>
<feature type="domain" description="RSE1/DDB1/CPSF1 C-terminal" evidence="1">
    <location>
        <begin position="13"/>
        <end position="89"/>
    </location>
</feature>
<organism evidence="2 3">
    <name type="scientific">Wolfiporia cocos (strain MD-104)</name>
    <name type="common">Brown rot fungus</name>
    <dbReference type="NCBI Taxonomy" id="742152"/>
    <lineage>
        <taxon>Eukaryota</taxon>
        <taxon>Fungi</taxon>
        <taxon>Dikarya</taxon>
        <taxon>Basidiomycota</taxon>
        <taxon>Agaricomycotina</taxon>
        <taxon>Agaricomycetes</taxon>
        <taxon>Polyporales</taxon>
        <taxon>Phaeolaceae</taxon>
        <taxon>Wolfiporia</taxon>
    </lineage>
</organism>
<dbReference type="Proteomes" id="UP000218811">
    <property type="component" value="Unassembled WGS sequence"/>
</dbReference>
<dbReference type="InterPro" id="IPR015943">
    <property type="entry name" value="WD40/YVTN_repeat-like_dom_sf"/>
</dbReference>
<reference evidence="2 3" key="1">
    <citation type="journal article" date="2012" name="Science">
        <title>The Paleozoic origin of enzymatic lignin decomposition reconstructed from 31 fungal genomes.</title>
        <authorList>
            <person name="Floudas D."/>
            <person name="Binder M."/>
            <person name="Riley R."/>
            <person name="Barry K."/>
            <person name="Blanchette R.A."/>
            <person name="Henrissat B."/>
            <person name="Martinez A.T."/>
            <person name="Otillar R."/>
            <person name="Spatafora J.W."/>
            <person name="Yadav J.S."/>
            <person name="Aerts A."/>
            <person name="Benoit I."/>
            <person name="Boyd A."/>
            <person name="Carlson A."/>
            <person name="Copeland A."/>
            <person name="Coutinho P.M."/>
            <person name="de Vries R.P."/>
            <person name="Ferreira P."/>
            <person name="Findley K."/>
            <person name="Foster B."/>
            <person name="Gaskell J."/>
            <person name="Glotzer D."/>
            <person name="Gorecki P."/>
            <person name="Heitman J."/>
            <person name="Hesse C."/>
            <person name="Hori C."/>
            <person name="Igarashi K."/>
            <person name="Jurgens J.A."/>
            <person name="Kallen N."/>
            <person name="Kersten P."/>
            <person name="Kohler A."/>
            <person name="Kuees U."/>
            <person name="Kumar T.K.A."/>
            <person name="Kuo A."/>
            <person name="LaButti K."/>
            <person name="Larrondo L.F."/>
            <person name="Lindquist E."/>
            <person name="Ling A."/>
            <person name="Lombard V."/>
            <person name="Lucas S."/>
            <person name="Lundell T."/>
            <person name="Martin R."/>
            <person name="McLaughlin D.J."/>
            <person name="Morgenstern I."/>
            <person name="Morin E."/>
            <person name="Murat C."/>
            <person name="Nagy L.G."/>
            <person name="Nolan M."/>
            <person name="Ohm R.A."/>
            <person name="Patyshakuliyeva A."/>
            <person name="Rokas A."/>
            <person name="Ruiz-Duenas F.J."/>
            <person name="Sabat G."/>
            <person name="Salamov A."/>
            <person name="Samejima M."/>
            <person name="Schmutz J."/>
            <person name="Slot J.C."/>
            <person name="St John F."/>
            <person name="Stenlid J."/>
            <person name="Sun H."/>
            <person name="Sun S."/>
            <person name="Syed K."/>
            <person name="Tsang A."/>
            <person name="Wiebenga A."/>
            <person name="Young D."/>
            <person name="Pisabarro A."/>
            <person name="Eastwood D.C."/>
            <person name="Martin F."/>
            <person name="Cullen D."/>
            <person name="Grigoriev I.V."/>
            <person name="Hibbett D.S."/>
        </authorList>
    </citation>
    <scope>NUCLEOTIDE SEQUENCE [LARGE SCALE GENOMIC DNA]</scope>
    <source>
        <strain evidence="2 3">MD-104</strain>
    </source>
</reference>
<dbReference type="Gene3D" id="2.130.10.10">
    <property type="entry name" value="YVTN repeat-like/Quinoprotein amine dehydrogenase"/>
    <property type="match status" value="1"/>
</dbReference>
<evidence type="ECO:0000259" key="1">
    <source>
        <dbReference type="Pfam" id="PF03178"/>
    </source>
</evidence>
<dbReference type="EMBL" id="KB468124">
    <property type="protein sequence ID" value="PCH41886.1"/>
    <property type="molecule type" value="Genomic_DNA"/>
</dbReference>
<keyword evidence="3" id="KW-1185">Reference proteome</keyword>
<dbReference type="InterPro" id="IPR004871">
    <property type="entry name" value="RSE1/DDB1/CPSF1_C"/>
</dbReference>
<evidence type="ECO:0000313" key="2">
    <source>
        <dbReference type="EMBL" id="PCH41886.1"/>
    </source>
</evidence>